<reference evidence="2 3" key="2">
    <citation type="submission" date="2018-11" db="EMBL/GenBank/DDBJ databases">
        <authorList>
            <consortium name="Pathogen Informatics"/>
        </authorList>
    </citation>
    <scope>NUCLEOTIDE SEQUENCE [LARGE SCALE GENOMIC DNA]</scope>
    <source>
        <strain evidence="2 3">Egypt</strain>
    </source>
</reference>
<proteinExistence type="predicted"/>
<evidence type="ECO:0000313" key="2">
    <source>
        <dbReference type="EMBL" id="VDP18453.1"/>
    </source>
</evidence>
<dbReference type="WBParaSite" id="ECPE_0000007901-mRNA-1">
    <property type="protein sequence ID" value="ECPE_0000007901-mRNA-1"/>
    <property type="gene ID" value="ECPE_0000007901"/>
</dbReference>
<name>A0A182ZZE5_9TREM</name>
<gene>
    <name evidence="2" type="ORF">ECPE_LOCUS80</name>
</gene>
<organism evidence="4">
    <name type="scientific">Echinostoma caproni</name>
    <dbReference type="NCBI Taxonomy" id="27848"/>
    <lineage>
        <taxon>Eukaryota</taxon>
        <taxon>Metazoa</taxon>
        <taxon>Spiralia</taxon>
        <taxon>Lophotrochozoa</taxon>
        <taxon>Platyhelminthes</taxon>
        <taxon>Trematoda</taxon>
        <taxon>Digenea</taxon>
        <taxon>Plagiorchiida</taxon>
        <taxon>Echinostomata</taxon>
        <taxon>Echinostomatoidea</taxon>
        <taxon>Echinostomatidae</taxon>
        <taxon>Echinostoma</taxon>
    </lineage>
</organism>
<dbReference type="EMBL" id="UZAN01000211">
    <property type="protein sequence ID" value="VDP18453.1"/>
    <property type="molecule type" value="Genomic_DNA"/>
</dbReference>
<evidence type="ECO:0000313" key="3">
    <source>
        <dbReference type="Proteomes" id="UP000272942"/>
    </source>
</evidence>
<feature type="region of interest" description="Disordered" evidence="1">
    <location>
        <begin position="1"/>
        <end position="34"/>
    </location>
</feature>
<dbReference type="OrthoDB" id="6319351at2759"/>
<evidence type="ECO:0000256" key="1">
    <source>
        <dbReference type="SAM" id="MobiDB-lite"/>
    </source>
</evidence>
<evidence type="ECO:0000313" key="4">
    <source>
        <dbReference type="WBParaSite" id="ECPE_0000007901-mRNA-1"/>
    </source>
</evidence>
<dbReference type="AlphaFoldDB" id="A0A182ZZE5"/>
<keyword evidence="3" id="KW-1185">Reference proteome</keyword>
<sequence length="125" mass="13853">MEKSTDDLSPPIVKPALCAEGYDPNPTTDQPPLFIPGDDFDNWKLRVGPFIAGASQSITSPMNLSFLREEASHLFHSARVLAFAPAPQIRTTLRKLSARTENVAILRERLIGRHQPLDETVVAYV</sequence>
<dbReference type="Proteomes" id="UP000272942">
    <property type="component" value="Unassembled WGS sequence"/>
</dbReference>
<accession>A0A182ZZE5</accession>
<protein>
    <submittedName>
        <fullName evidence="2 4">Uncharacterized protein</fullName>
    </submittedName>
</protein>
<reference evidence="4" key="1">
    <citation type="submission" date="2016-06" db="UniProtKB">
        <authorList>
            <consortium name="WormBaseParasite"/>
        </authorList>
    </citation>
    <scope>IDENTIFICATION</scope>
</reference>